<sequence length="40" mass="4415">MNFSHVSDFKAYAVKTDEVSDSDLYLRGMIHCPGSPLLGL</sequence>
<organism evidence="1">
    <name type="scientific">Rhizophora mucronata</name>
    <name type="common">Asiatic mangrove</name>
    <dbReference type="NCBI Taxonomy" id="61149"/>
    <lineage>
        <taxon>Eukaryota</taxon>
        <taxon>Viridiplantae</taxon>
        <taxon>Streptophyta</taxon>
        <taxon>Embryophyta</taxon>
        <taxon>Tracheophyta</taxon>
        <taxon>Spermatophyta</taxon>
        <taxon>Magnoliopsida</taxon>
        <taxon>eudicotyledons</taxon>
        <taxon>Gunneridae</taxon>
        <taxon>Pentapetalae</taxon>
        <taxon>rosids</taxon>
        <taxon>fabids</taxon>
        <taxon>Malpighiales</taxon>
        <taxon>Rhizophoraceae</taxon>
        <taxon>Rhizophora</taxon>
    </lineage>
</organism>
<dbReference type="EMBL" id="GGEC01068190">
    <property type="protein sequence ID" value="MBX48674.1"/>
    <property type="molecule type" value="Transcribed_RNA"/>
</dbReference>
<proteinExistence type="predicted"/>
<dbReference type="AlphaFoldDB" id="A0A2P2P1Q2"/>
<accession>A0A2P2P1Q2</accession>
<name>A0A2P2P1Q2_RHIMU</name>
<protein>
    <submittedName>
        <fullName evidence="1">Uncharacterized protein</fullName>
    </submittedName>
</protein>
<reference evidence="1" key="1">
    <citation type="submission" date="2018-02" db="EMBL/GenBank/DDBJ databases">
        <title>Rhizophora mucronata_Transcriptome.</title>
        <authorList>
            <person name="Meera S.P."/>
            <person name="Sreeshan A."/>
            <person name="Augustine A."/>
        </authorList>
    </citation>
    <scope>NUCLEOTIDE SEQUENCE</scope>
    <source>
        <tissue evidence="1">Leaf</tissue>
    </source>
</reference>
<evidence type="ECO:0000313" key="1">
    <source>
        <dbReference type="EMBL" id="MBX48674.1"/>
    </source>
</evidence>